<name>A0A7W8IF43_9BACT</name>
<feature type="region of interest" description="Disordered" evidence="1">
    <location>
        <begin position="32"/>
        <end position="63"/>
    </location>
</feature>
<sequence>MKLNSACNQIPRILILCAATFSPTFVLAQSDPMAPPASQTQPNRAQQVPASATSMQDSATNAGDVGQTMKDKIFLRKAAQGGMAEVKLGQLAAQKGSSDDVKAFGQKMVDDHTRLNNNMAPIADSMGVRLPTNLNKEDQAEYDKLNGLSGNDFDMEYLSFMVKDHHKDLHEFRQEAASTTDPTLQAAVNNATKVIHEHSVMVDKLARDKGVPMPQRGPNKSASPTS</sequence>
<proteinExistence type="predicted"/>
<protein>
    <submittedName>
        <fullName evidence="4">Membrane protein</fullName>
    </submittedName>
</protein>
<dbReference type="PANTHER" id="PTHR38593:SF1">
    <property type="entry name" value="BLR2558 PROTEIN"/>
    <property type="match status" value="1"/>
</dbReference>
<evidence type="ECO:0000256" key="2">
    <source>
        <dbReference type="SAM" id="SignalP"/>
    </source>
</evidence>
<organism evidence="4 5">
    <name type="scientific">Tunturiibacter empetritectus</name>
    <dbReference type="NCBI Taxonomy" id="3069691"/>
    <lineage>
        <taxon>Bacteria</taxon>
        <taxon>Pseudomonadati</taxon>
        <taxon>Acidobacteriota</taxon>
        <taxon>Terriglobia</taxon>
        <taxon>Terriglobales</taxon>
        <taxon>Acidobacteriaceae</taxon>
        <taxon>Tunturiibacter</taxon>
    </lineage>
</organism>
<dbReference type="Pfam" id="PF13628">
    <property type="entry name" value="DUF4142"/>
    <property type="match status" value="1"/>
</dbReference>
<comment type="caution">
    <text evidence="4">The sequence shown here is derived from an EMBL/GenBank/DDBJ whole genome shotgun (WGS) entry which is preliminary data.</text>
</comment>
<keyword evidence="2" id="KW-0732">Signal</keyword>
<evidence type="ECO:0000313" key="4">
    <source>
        <dbReference type="EMBL" id="MBB5316007.1"/>
    </source>
</evidence>
<dbReference type="PANTHER" id="PTHR38593">
    <property type="entry name" value="BLR2558 PROTEIN"/>
    <property type="match status" value="1"/>
</dbReference>
<dbReference type="AlphaFoldDB" id="A0A7W8IF43"/>
<dbReference type="Proteomes" id="UP000568106">
    <property type="component" value="Unassembled WGS sequence"/>
</dbReference>
<evidence type="ECO:0000259" key="3">
    <source>
        <dbReference type="Pfam" id="PF13628"/>
    </source>
</evidence>
<dbReference type="InterPro" id="IPR012347">
    <property type="entry name" value="Ferritin-like"/>
</dbReference>
<dbReference type="InterPro" id="IPR025419">
    <property type="entry name" value="DUF4142"/>
</dbReference>
<keyword evidence="5" id="KW-1185">Reference proteome</keyword>
<feature type="domain" description="DUF4142" evidence="3">
    <location>
        <begin position="70"/>
        <end position="205"/>
    </location>
</feature>
<feature type="signal peptide" evidence="2">
    <location>
        <begin position="1"/>
        <end position="28"/>
    </location>
</feature>
<gene>
    <name evidence="4" type="ORF">HDF09_000657</name>
</gene>
<dbReference type="EMBL" id="JACHDY010000001">
    <property type="protein sequence ID" value="MBB5316007.1"/>
    <property type="molecule type" value="Genomic_DNA"/>
</dbReference>
<feature type="region of interest" description="Disordered" evidence="1">
    <location>
        <begin position="206"/>
        <end position="226"/>
    </location>
</feature>
<feature type="chain" id="PRO_5030780569" evidence="2">
    <location>
        <begin position="29"/>
        <end position="226"/>
    </location>
</feature>
<dbReference type="Gene3D" id="1.20.1260.10">
    <property type="match status" value="1"/>
</dbReference>
<feature type="compositionally biased region" description="Polar residues" evidence="1">
    <location>
        <begin position="37"/>
        <end position="61"/>
    </location>
</feature>
<accession>A0A7W8IF43</accession>
<reference evidence="4" key="1">
    <citation type="submission" date="2020-08" db="EMBL/GenBank/DDBJ databases">
        <title>Genomic Encyclopedia of Type Strains, Phase IV (KMG-V): Genome sequencing to study the core and pangenomes of soil and plant-associated prokaryotes.</title>
        <authorList>
            <person name="Whitman W."/>
        </authorList>
    </citation>
    <scope>NUCLEOTIDE SEQUENCE [LARGE SCALE GENOMIC DNA]</scope>
    <source>
        <strain evidence="4">M8UP27</strain>
    </source>
</reference>
<evidence type="ECO:0000313" key="5">
    <source>
        <dbReference type="Proteomes" id="UP000568106"/>
    </source>
</evidence>
<evidence type="ECO:0000256" key="1">
    <source>
        <dbReference type="SAM" id="MobiDB-lite"/>
    </source>
</evidence>